<organism evidence="2 3">
    <name type="scientific">Paenibacillus algicola</name>
    <dbReference type="NCBI Taxonomy" id="2565926"/>
    <lineage>
        <taxon>Bacteria</taxon>
        <taxon>Bacillati</taxon>
        <taxon>Bacillota</taxon>
        <taxon>Bacilli</taxon>
        <taxon>Bacillales</taxon>
        <taxon>Paenibacillaceae</taxon>
        <taxon>Paenibacillus</taxon>
    </lineage>
</organism>
<keyword evidence="1" id="KW-0472">Membrane</keyword>
<dbReference type="AlphaFoldDB" id="A0A4P8XQ18"/>
<evidence type="ECO:0000256" key="1">
    <source>
        <dbReference type="SAM" id="Phobius"/>
    </source>
</evidence>
<feature type="transmembrane region" description="Helical" evidence="1">
    <location>
        <begin position="20"/>
        <end position="42"/>
    </location>
</feature>
<keyword evidence="3" id="KW-1185">Reference proteome</keyword>
<evidence type="ECO:0000313" key="2">
    <source>
        <dbReference type="EMBL" id="QCT03791.1"/>
    </source>
</evidence>
<gene>
    <name evidence="2" type="ORF">E6C60_3080</name>
</gene>
<keyword evidence="1" id="KW-0812">Transmembrane</keyword>
<keyword evidence="1" id="KW-1133">Transmembrane helix</keyword>
<sequence>MPYLVTYLWAEPGHVSDLYPFSFILLVSFSLDLSILTVKTLFMR</sequence>
<protein>
    <submittedName>
        <fullName evidence="2">Uncharacterized protein</fullName>
    </submittedName>
</protein>
<accession>A0A4P8XQ18</accession>
<evidence type="ECO:0000313" key="3">
    <source>
        <dbReference type="Proteomes" id="UP000300879"/>
    </source>
</evidence>
<dbReference type="EMBL" id="CP040396">
    <property type="protein sequence ID" value="QCT03791.1"/>
    <property type="molecule type" value="Genomic_DNA"/>
</dbReference>
<reference evidence="2 3" key="1">
    <citation type="submission" date="2019-05" db="EMBL/GenBank/DDBJ databases">
        <authorList>
            <person name="Chen C."/>
        </authorList>
    </citation>
    <scope>NUCLEOTIDE SEQUENCE [LARGE SCALE GENOMIC DNA]</scope>
    <source>
        <strain evidence="2 3">HB172198</strain>
    </source>
</reference>
<proteinExistence type="predicted"/>
<dbReference type="KEGG" id="palo:E6C60_3080"/>
<dbReference type="Proteomes" id="UP000300879">
    <property type="component" value="Chromosome"/>
</dbReference>
<name>A0A4P8XQ18_9BACL</name>